<evidence type="ECO:0000313" key="1">
    <source>
        <dbReference type="EMBL" id="GMS98764.1"/>
    </source>
</evidence>
<feature type="non-terminal residue" evidence="1">
    <location>
        <position position="78"/>
    </location>
</feature>
<keyword evidence="2" id="KW-1185">Reference proteome</keyword>
<dbReference type="AlphaFoldDB" id="A0AAV5TWY5"/>
<dbReference type="Proteomes" id="UP001432027">
    <property type="component" value="Unassembled WGS sequence"/>
</dbReference>
<comment type="caution">
    <text evidence="1">The sequence shown here is derived from an EMBL/GenBank/DDBJ whole genome shotgun (WGS) entry which is preliminary data.</text>
</comment>
<reference evidence="1" key="1">
    <citation type="submission" date="2023-10" db="EMBL/GenBank/DDBJ databases">
        <title>Genome assembly of Pristionchus species.</title>
        <authorList>
            <person name="Yoshida K."/>
            <person name="Sommer R.J."/>
        </authorList>
    </citation>
    <scope>NUCLEOTIDE SEQUENCE</scope>
    <source>
        <strain evidence="1">RS0144</strain>
    </source>
</reference>
<name>A0AAV5TWY5_9BILA</name>
<accession>A0AAV5TWY5</accession>
<evidence type="ECO:0000313" key="2">
    <source>
        <dbReference type="Proteomes" id="UP001432027"/>
    </source>
</evidence>
<sequence length="78" mass="9105">ASLVSSSPYLLDRFCDSDNTNCFIVQQSYGVIGSRRFARREMNWELDDQTTQTTLNLEWPEIVTAYDLVHEHWRVAHA</sequence>
<organism evidence="1 2">
    <name type="scientific">Pristionchus entomophagus</name>
    <dbReference type="NCBI Taxonomy" id="358040"/>
    <lineage>
        <taxon>Eukaryota</taxon>
        <taxon>Metazoa</taxon>
        <taxon>Ecdysozoa</taxon>
        <taxon>Nematoda</taxon>
        <taxon>Chromadorea</taxon>
        <taxon>Rhabditida</taxon>
        <taxon>Rhabditina</taxon>
        <taxon>Diplogasteromorpha</taxon>
        <taxon>Diplogasteroidea</taxon>
        <taxon>Neodiplogasteridae</taxon>
        <taxon>Pristionchus</taxon>
    </lineage>
</organism>
<protein>
    <submittedName>
        <fullName evidence="1">Uncharacterized protein</fullName>
    </submittedName>
</protein>
<feature type="non-terminal residue" evidence="1">
    <location>
        <position position="1"/>
    </location>
</feature>
<dbReference type="EMBL" id="BTSX01000005">
    <property type="protein sequence ID" value="GMS98764.1"/>
    <property type="molecule type" value="Genomic_DNA"/>
</dbReference>
<proteinExistence type="predicted"/>
<gene>
    <name evidence="1" type="ORF">PENTCL1PPCAC_20939</name>
</gene>